<dbReference type="Gene3D" id="1.25.40.10">
    <property type="entry name" value="Tetratricopeptide repeat domain"/>
    <property type="match status" value="2"/>
</dbReference>
<keyword evidence="6" id="KW-0902">Two-component regulatory system</keyword>
<evidence type="ECO:0000256" key="9">
    <source>
        <dbReference type="SAM" id="Phobius"/>
    </source>
</evidence>
<comment type="caution">
    <text evidence="11">The sequence shown here is derived from an EMBL/GenBank/DDBJ whole genome shotgun (WGS) entry which is preliminary data.</text>
</comment>
<keyword evidence="9" id="KW-1133">Transmembrane helix</keyword>
<dbReference type="SUPFAM" id="SSF55874">
    <property type="entry name" value="ATPase domain of HSP90 chaperone/DNA topoisomerase II/histidine kinase"/>
    <property type="match status" value="1"/>
</dbReference>
<dbReference type="InterPro" id="IPR004358">
    <property type="entry name" value="Sig_transdc_His_kin-like_C"/>
</dbReference>
<dbReference type="Pfam" id="PF02518">
    <property type="entry name" value="HATPase_c"/>
    <property type="match status" value="1"/>
</dbReference>
<sequence>MIFFTFLHRRIILHFCGVYFLFLTLGIHAQTPTIDSLKQKISQTKNDSLKSYLYQRLGYEYLYFKPDSALFYIDKAITIAEAVKNESASATSYNRKGTYYVFQSKYPEAIVEFQKALPIFKKVEDSVGLAETYSNLGALDFYLRDYDSALDNFQEALNHIDSLKQVNLYTKLITNMSGVYREKKLYDSSLYYAKKAIDQIKNDKENRIVAVTYFNLGTAQYFLNQYETAIASLNYAIAQPEIPIQFEILSKSYKSQALLALGKVEEAEDVLQNLQSQIENLHDQYVTLEFYKAKQKVFEAKDNTTEALIYAKKYIQLNNEIHNREQTAILQNIKVKFETEEREFENKLLKTDAEIQAMQIKNQRYGIWGIAIFIFLLLVMVLILYGMYNLKAKNNVILKEKQSVLNEFNRNLTTINSEKNKFFSIVAHDVKSPVAAILSSTNMLQANLDSFTSEELQKLAEELKGQSLSLHYLLEHVLIWAKSQMDGFKFISKKINLKSFIENLYNNELVFIKGKNIKINCNITDDATIKADPQVVQVVMRNLLNNAIKFTPRGGVITFNTEEKDNYYYIHVSDTGVGMAQDKIEKVLVNKERYTVEGTANESGNGIGLILCQEIAKKAGGEITATSRVGKGSTFTFALPVLKD</sequence>
<evidence type="ECO:0000256" key="4">
    <source>
        <dbReference type="ARBA" id="ARBA00022679"/>
    </source>
</evidence>
<evidence type="ECO:0000313" key="12">
    <source>
        <dbReference type="Proteomes" id="UP000289821"/>
    </source>
</evidence>
<keyword evidence="9" id="KW-0812">Transmembrane</keyword>
<feature type="domain" description="Histidine kinase" evidence="10">
    <location>
        <begin position="425"/>
        <end position="643"/>
    </location>
</feature>
<evidence type="ECO:0000313" key="11">
    <source>
        <dbReference type="EMBL" id="RXG17006.1"/>
    </source>
</evidence>
<protein>
    <recommendedName>
        <fullName evidence="2">histidine kinase</fullName>
        <ecNumber evidence="2">2.7.13.3</ecNumber>
    </recommendedName>
</protein>
<reference evidence="11 12" key="1">
    <citation type="submission" date="2018-07" db="EMBL/GenBank/DDBJ databases">
        <title>Leeuwenhoekiella genomics.</title>
        <authorList>
            <person name="Tahon G."/>
            <person name="Willems A."/>
        </authorList>
    </citation>
    <scope>NUCLEOTIDE SEQUENCE [LARGE SCALE GENOMIC DNA]</scope>
    <source>
        <strain evidence="11 12">R-50232</strain>
    </source>
</reference>
<keyword evidence="3" id="KW-0597">Phosphoprotein</keyword>
<feature type="repeat" description="TPR" evidence="7">
    <location>
        <begin position="130"/>
        <end position="163"/>
    </location>
</feature>
<dbReference type="PANTHER" id="PTHR43711:SF26">
    <property type="entry name" value="SENSOR HISTIDINE KINASE RCSC"/>
    <property type="match status" value="1"/>
</dbReference>
<dbReference type="Pfam" id="PF00512">
    <property type="entry name" value="HisKA"/>
    <property type="match status" value="1"/>
</dbReference>
<comment type="catalytic activity">
    <reaction evidence="1">
        <text>ATP + protein L-histidine = ADP + protein N-phospho-L-histidine.</text>
        <dbReference type="EC" id="2.7.13.3"/>
    </reaction>
</comment>
<keyword evidence="5" id="KW-0418">Kinase</keyword>
<dbReference type="EMBL" id="QOVI01000002">
    <property type="protein sequence ID" value="RXG17006.1"/>
    <property type="molecule type" value="Genomic_DNA"/>
</dbReference>
<dbReference type="Pfam" id="PF13424">
    <property type="entry name" value="TPR_12"/>
    <property type="match status" value="1"/>
</dbReference>
<dbReference type="InterPro" id="IPR003594">
    <property type="entry name" value="HATPase_dom"/>
</dbReference>
<feature type="transmembrane region" description="Helical" evidence="9">
    <location>
        <begin position="365"/>
        <end position="388"/>
    </location>
</feature>
<dbReference type="PRINTS" id="PR00344">
    <property type="entry name" value="BCTRLSENSOR"/>
</dbReference>
<dbReference type="Proteomes" id="UP000289821">
    <property type="component" value="Unassembled WGS sequence"/>
</dbReference>
<dbReference type="PROSITE" id="PS50005">
    <property type="entry name" value="TPR"/>
    <property type="match status" value="2"/>
</dbReference>
<evidence type="ECO:0000256" key="5">
    <source>
        <dbReference type="ARBA" id="ARBA00022777"/>
    </source>
</evidence>
<dbReference type="FunFam" id="3.30.565.10:FF:000006">
    <property type="entry name" value="Sensor histidine kinase WalK"/>
    <property type="match status" value="1"/>
</dbReference>
<accession>A0A4Q0NXJ8</accession>
<dbReference type="SMART" id="SM00028">
    <property type="entry name" value="TPR"/>
    <property type="match status" value="4"/>
</dbReference>
<keyword evidence="4" id="KW-0808">Transferase</keyword>
<dbReference type="InterPro" id="IPR011990">
    <property type="entry name" value="TPR-like_helical_dom_sf"/>
</dbReference>
<evidence type="ECO:0000256" key="3">
    <source>
        <dbReference type="ARBA" id="ARBA00022553"/>
    </source>
</evidence>
<evidence type="ECO:0000256" key="1">
    <source>
        <dbReference type="ARBA" id="ARBA00000085"/>
    </source>
</evidence>
<dbReference type="PROSITE" id="PS50109">
    <property type="entry name" value="HIS_KIN"/>
    <property type="match status" value="1"/>
</dbReference>
<dbReference type="Gene3D" id="1.10.287.130">
    <property type="match status" value="1"/>
</dbReference>
<gene>
    <name evidence="11" type="ORF">DSM04_102589</name>
</gene>
<dbReference type="CDD" id="cd00082">
    <property type="entry name" value="HisKA"/>
    <property type="match status" value="1"/>
</dbReference>
<keyword evidence="9" id="KW-0472">Membrane</keyword>
<keyword evidence="8" id="KW-0175">Coiled coil</keyword>
<dbReference type="InterPro" id="IPR050736">
    <property type="entry name" value="Sensor_HK_Regulatory"/>
</dbReference>
<dbReference type="GO" id="GO:0000155">
    <property type="term" value="F:phosphorelay sensor kinase activity"/>
    <property type="evidence" value="ECO:0007669"/>
    <property type="project" value="InterPro"/>
</dbReference>
<feature type="coiled-coil region" evidence="8">
    <location>
        <begin position="257"/>
        <end position="284"/>
    </location>
</feature>
<evidence type="ECO:0000256" key="7">
    <source>
        <dbReference type="PROSITE-ProRule" id="PRU00339"/>
    </source>
</evidence>
<name>A0A4Q0NXJ8_9FLAO</name>
<evidence type="ECO:0000259" key="10">
    <source>
        <dbReference type="PROSITE" id="PS50109"/>
    </source>
</evidence>
<dbReference type="SMART" id="SM00388">
    <property type="entry name" value="HisKA"/>
    <property type="match status" value="1"/>
</dbReference>
<dbReference type="EC" id="2.7.13.3" evidence="2"/>
<proteinExistence type="predicted"/>
<dbReference type="SUPFAM" id="SSF48452">
    <property type="entry name" value="TPR-like"/>
    <property type="match status" value="2"/>
</dbReference>
<organism evidence="11 12">
    <name type="scientific">Leeuwenhoekiella aestuarii</name>
    <dbReference type="NCBI Taxonomy" id="2249426"/>
    <lineage>
        <taxon>Bacteria</taxon>
        <taxon>Pseudomonadati</taxon>
        <taxon>Bacteroidota</taxon>
        <taxon>Flavobacteriia</taxon>
        <taxon>Flavobacteriales</taxon>
        <taxon>Flavobacteriaceae</taxon>
        <taxon>Leeuwenhoekiella</taxon>
    </lineage>
</organism>
<feature type="repeat" description="TPR" evidence="7">
    <location>
        <begin position="90"/>
        <end position="123"/>
    </location>
</feature>
<dbReference type="InterPro" id="IPR003661">
    <property type="entry name" value="HisK_dim/P_dom"/>
</dbReference>
<evidence type="ECO:0000256" key="6">
    <source>
        <dbReference type="ARBA" id="ARBA00023012"/>
    </source>
</evidence>
<evidence type="ECO:0000256" key="2">
    <source>
        <dbReference type="ARBA" id="ARBA00012438"/>
    </source>
</evidence>
<dbReference type="InterPro" id="IPR005467">
    <property type="entry name" value="His_kinase_dom"/>
</dbReference>
<keyword evidence="7" id="KW-0802">TPR repeat</keyword>
<dbReference type="InterPro" id="IPR019734">
    <property type="entry name" value="TPR_rpt"/>
</dbReference>
<dbReference type="Gene3D" id="3.30.565.10">
    <property type="entry name" value="Histidine kinase-like ATPase, C-terminal domain"/>
    <property type="match status" value="1"/>
</dbReference>
<dbReference type="AlphaFoldDB" id="A0A4Q0NXJ8"/>
<keyword evidence="12" id="KW-1185">Reference proteome</keyword>
<dbReference type="SUPFAM" id="SSF47384">
    <property type="entry name" value="Homodimeric domain of signal transducing histidine kinase"/>
    <property type="match status" value="1"/>
</dbReference>
<dbReference type="SMART" id="SM00387">
    <property type="entry name" value="HATPase_c"/>
    <property type="match status" value="1"/>
</dbReference>
<dbReference type="PANTHER" id="PTHR43711">
    <property type="entry name" value="TWO-COMPONENT HISTIDINE KINASE"/>
    <property type="match status" value="1"/>
</dbReference>
<dbReference type="InterPro" id="IPR036890">
    <property type="entry name" value="HATPase_C_sf"/>
</dbReference>
<dbReference type="InterPro" id="IPR036097">
    <property type="entry name" value="HisK_dim/P_sf"/>
</dbReference>
<evidence type="ECO:0000256" key="8">
    <source>
        <dbReference type="SAM" id="Coils"/>
    </source>
</evidence>